<evidence type="ECO:0000259" key="11">
    <source>
        <dbReference type="Pfam" id="PF13393"/>
    </source>
</evidence>
<dbReference type="GO" id="GO:0004821">
    <property type="term" value="F:histidine-tRNA ligase activity"/>
    <property type="evidence" value="ECO:0007669"/>
    <property type="project" value="TreeGrafter"/>
</dbReference>
<dbReference type="Pfam" id="PF13393">
    <property type="entry name" value="tRNA-synt_His"/>
    <property type="match status" value="1"/>
</dbReference>
<dbReference type="InterPro" id="IPR004516">
    <property type="entry name" value="HisRS/HisZ"/>
</dbReference>
<comment type="similarity">
    <text evidence="3 9">Belongs to the class-II aminoacyl-tRNA synthetase family. HisZ subfamily.</text>
</comment>
<feature type="binding site" evidence="10">
    <location>
        <position position="277"/>
    </location>
    <ligand>
        <name>L-histidine</name>
        <dbReference type="ChEBI" id="CHEBI:57595"/>
    </ligand>
</feature>
<reference evidence="12 13" key="1">
    <citation type="journal article" date="2019" name="ISME J.">
        <title>Insights into ecological role of a new deltaproteobacterial order Candidatus Acidulodesulfobacterales by metagenomics and metatranscriptomics.</title>
        <authorList>
            <person name="Tan S."/>
            <person name="Liu J."/>
            <person name="Fang Y."/>
            <person name="Hedlund B.P."/>
            <person name="Lian Z.H."/>
            <person name="Huang L.Y."/>
            <person name="Li J.T."/>
            <person name="Huang L.N."/>
            <person name="Li W.J."/>
            <person name="Jiang H.C."/>
            <person name="Dong H.L."/>
            <person name="Shu W.S."/>
        </authorList>
    </citation>
    <scope>NUCLEOTIDE SEQUENCE [LARGE SCALE GENOMIC DNA]</scope>
    <source>
        <strain evidence="12">AP2</strain>
    </source>
</reference>
<gene>
    <name evidence="9 12" type="primary">hisZ</name>
    <name evidence="12" type="ORF">EVJ46_01760</name>
</gene>
<evidence type="ECO:0000256" key="2">
    <source>
        <dbReference type="ARBA" id="ARBA00004667"/>
    </source>
</evidence>
<dbReference type="GO" id="GO:0006427">
    <property type="term" value="P:histidyl-tRNA aminoacylation"/>
    <property type="evidence" value="ECO:0007669"/>
    <property type="project" value="TreeGrafter"/>
</dbReference>
<dbReference type="GO" id="GO:0000105">
    <property type="term" value="P:L-histidine biosynthetic process"/>
    <property type="evidence" value="ECO:0007669"/>
    <property type="project" value="UniProtKB-UniRule"/>
</dbReference>
<proteinExistence type="inferred from homology"/>
<evidence type="ECO:0000256" key="1">
    <source>
        <dbReference type="ARBA" id="ARBA00004496"/>
    </source>
</evidence>
<dbReference type="Proteomes" id="UP000316562">
    <property type="component" value="Unassembled WGS sequence"/>
</dbReference>
<accession>A0A519BI98</accession>
<keyword evidence="12" id="KW-0328">Glycosyltransferase</keyword>
<evidence type="ECO:0000256" key="5">
    <source>
        <dbReference type="ARBA" id="ARBA00022490"/>
    </source>
</evidence>
<keyword evidence="7 9" id="KW-0368">Histidine biosynthesis</keyword>
<dbReference type="SUPFAM" id="SSF55681">
    <property type="entry name" value="Class II aaRS and biotin synthetases"/>
    <property type="match status" value="1"/>
</dbReference>
<dbReference type="PANTHER" id="PTHR43707:SF6">
    <property type="entry name" value="ATP PHOSPHORIBOSYLTRANSFERASE REGULATORY SUBUNIT"/>
    <property type="match status" value="1"/>
</dbReference>
<dbReference type="GO" id="GO:0016757">
    <property type="term" value="F:glycosyltransferase activity"/>
    <property type="evidence" value="ECO:0007669"/>
    <property type="project" value="UniProtKB-KW"/>
</dbReference>
<evidence type="ECO:0000256" key="9">
    <source>
        <dbReference type="HAMAP-Rule" id="MF_00125"/>
    </source>
</evidence>
<feature type="binding site" evidence="10">
    <location>
        <position position="134"/>
    </location>
    <ligand>
        <name>L-histidine</name>
        <dbReference type="ChEBI" id="CHEBI:57595"/>
    </ligand>
</feature>
<comment type="subcellular location">
    <subcellularLocation>
        <location evidence="1 9">Cytoplasm</location>
    </subcellularLocation>
</comment>
<dbReference type="HAMAP" id="MF_00125">
    <property type="entry name" value="HisZ"/>
    <property type="match status" value="1"/>
</dbReference>
<comment type="miscellaneous">
    <text evidence="9">This function is generally fulfilled by the C-terminal part of HisG, which is missing in some bacteria such as this one.</text>
</comment>
<evidence type="ECO:0000256" key="3">
    <source>
        <dbReference type="ARBA" id="ARBA00005539"/>
    </source>
</evidence>
<comment type="subunit">
    <text evidence="9">Heteromultimer composed of HisG and HisZ subunits.</text>
</comment>
<dbReference type="NCBIfam" id="TIGR00443">
    <property type="entry name" value="hisZ_biosyn_reg"/>
    <property type="match status" value="1"/>
</dbReference>
<feature type="binding site" evidence="10">
    <location>
        <position position="138"/>
    </location>
    <ligand>
        <name>L-histidine</name>
        <dbReference type="ChEBI" id="CHEBI:57595"/>
    </ligand>
</feature>
<dbReference type="CDD" id="cd00773">
    <property type="entry name" value="HisRS-like_core"/>
    <property type="match status" value="1"/>
</dbReference>
<dbReference type="GO" id="GO:0005737">
    <property type="term" value="C:cytoplasm"/>
    <property type="evidence" value="ECO:0007669"/>
    <property type="project" value="UniProtKB-SubCell"/>
</dbReference>
<dbReference type="InterPro" id="IPR041715">
    <property type="entry name" value="HisRS-like_core"/>
</dbReference>
<evidence type="ECO:0000256" key="8">
    <source>
        <dbReference type="ARBA" id="ARBA00025246"/>
    </source>
</evidence>
<feature type="binding site" evidence="10">
    <location>
        <begin position="90"/>
        <end position="92"/>
    </location>
    <ligand>
        <name>L-histidine</name>
        <dbReference type="ChEBI" id="CHEBI:57595"/>
    </ligand>
</feature>
<feature type="binding site" evidence="10">
    <location>
        <position position="120"/>
    </location>
    <ligand>
        <name>L-histidine</name>
        <dbReference type="ChEBI" id="CHEBI:57595"/>
    </ligand>
</feature>
<dbReference type="InterPro" id="IPR045864">
    <property type="entry name" value="aa-tRNA-synth_II/BPL/LPL"/>
</dbReference>
<sequence>MIINIIRVNKNNIKLGTQPPAGTKDFLPYEAAVITESSRVLLNEFSKWGYKRVITPSVELVDTLRISSDVNNLFKVVDVGSGELLSFRSDFTLQIGRLSSAVINSNVLPFKFSYCGPVLRNIDIVSGKHREIWQAGVELIGPDSPESDAELIVMAIESLKKLKIKDFNVDIGNVEFFKGIISDLDEDISKKIEYCVVRKDVSSLTGILENVNLSDKKKDIIKELPFMFGEEDIIKKAWKMADNDRSKKAIENIERIISYIKTYRLNDYITVDLGEVRRLHYYTGTIFECYASGIGYELLGGGRYNNLSKSFGQSYAGAGFAINLDIISELLGINRTNVKHNEFVVANKTADYVISVELNNFLKEAGYKSEINYMEYGYIEHIEYMKKNNIDNLVYIYNDKNNAEKEKNIISYQNIKDLSKINFYSLEEFKKYIINIHNEHASETL</sequence>
<keyword evidence="5 9" id="KW-0963">Cytoplasm</keyword>
<dbReference type="EMBL" id="SGBC01000001">
    <property type="protein sequence ID" value="RZD16987.1"/>
    <property type="molecule type" value="Genomic_DNA"/>
</dbReference>
<evidence type="ECO:0000256" key="7">
    <source>
        <dbReference type="ARBA" id="ARBA00023102"/>
    </source>
</evidence>
<evidence type="ECO:0000313" key="12">
    <source>
        <dbReference type="EMBL" id="RZD16987.1"/>
    </source>
</evidence>
<name>A0A519BI98_ACIG2</name>
<keyword evidence="12" id="KW-0808">Transferase</keyword>
<dbReference type="PANTHER" id="PTHR43707">
    <property type="entry name" value="HISTIDYL-TRNA SYNTHETASE"/>
    <property type="match status" value="1"/>
</dbReference>
<dbReference type="PIRSF" id="PIRSF001549">
    <property type="entry name" value="His-tRNA_synth"/>
    <property type="match status" value="1"/>
</dbReference>
<dbReference type="UniPathway" id="UPA00031">
    <property type="reaction ID" value="UER00006"/>
</dbReference>
<evidence type="ECO:0000256" key="10">
    <source>
        <dbReference type="PIRSR" id="PIRSR001549-1"/>
    </source>
</evidence>
<evidence type="ECO:0000313" key="13">
    <source>
        <dbReference type="Proteomes" id="UP000316562"/>
    </source>
</evidence>
<evidence type="ECO:0000256" key="6">
    <source>
        <dbReference type="ARBA" id="ARBA00022605"/>
    </source>
</evidence>
<comment type="function">
    <text evidence="8 9">Required for the first step of histidine biosynthesis. May allow the feedback regulation of ATP phosphoribosyltransferase activity by histidine.</text>
</comment>
<feature type="binding site" evidence="10">
    <location>
        <begin position="281"/>
        <end position="282"/>
    </location>
    <ligand>
        <name>L-histidine</name>
        <dbReference type="ChEBI" id="CHEBI:57595"/>
    </ligand>
</feature>
<dbReference type="InterPro" id="IPR004517">
    <property type="entry name" value="HisZ"/>
</dbReference>
<evidence type="ECO:0000256" key="4">
    <source>
        <dbReference type="ARBA" id="ARBA00020397"/>
    </source>
</evidence>
<comment type="caution">
    <text evidence="12">The sequence shown here is derived from an EMBL/GenBank/DDBJ whole genome shotgun (WGS) entry which is preliminary data.</text>
</comment>
<comment type="pathway">
    <text evidence="2 9">Amino-acid biosynthesis; L-histidine biosynthesis; L-histidine from 5-phospho-alpha-D-ribose 1-diphosphate: step 1/9.</text>
</comment>
<dbReference type="Gene3D" id="3.30.930.10">
    <property type="entry name" value="Bira Bifunctional Protein, Domain 2"/>
    <property type="match status" value="1"/>
</dbReference>
<feature type="domain" description="Class II Histidinyl-tRNA synthetase (HisRS)-like catalytic core" evidence="11">
    <location>
        <begin position="22"/>
        <end position="325"/>
    </location>
</feature>
<dbReference type="AlphaFoldDB" id="A0A519BI98"/>
<organism evidence="12 13">
    <name type="scientific">Acididesulfobacter guangdongensis</name>
    <dbReference type="NCBI Taxonomy" id="2597225"/>
    <lineage>
        <taxon>Bacteria</taxon>
        <taxon>Deltaproteobacteria</taxon>
        <taxon>Candidatus Acidulodesulfobacterales</taxon>
        <taxon>Candidatus Acididesulfobacter</taxon>
    </lineage>
</organism>
<protein>
    <recommendedName>
        <fullName evidence="4 9">ATP phosphoribosyltransferase regulatory subunit</fullName>
    </recommendedName>
</protein>
<keyword evidence="6 9" id="KW-0028">Amino-acid biosynthesis</keyword>